<dbReference type="Pfam" id="PF08242">
    <property type="entry name" value="Methyltransf_12"/>
    <property type="match status" value="1"/>
</dbReference>
<proteinExistence type="predicted"/>
<name>A0A5C6LQR6_9BACT</name>
<dbReference type="InterPro" id="IPR013217">
    <property type="entry name" value="Methyltransf_12"/>
</dbReference>
<reference evidence="2 3" key="1">
    <citation type="submission" date="2019-08" db="EMBL/GenBank/DDBJ databases">
        <title>Whole genome sequencing of chitin degrading bacteria Chitinophaga pinensis YS16.</title>
        <authorList>
            <person name="Singh R.P."/>
            <person name="Manchanda G."/>
            <person name="Maurya I.K."/>
            <person name="Joshi N.K."/>
            <person name="Srivastava A.K."/>
        </authorList>
    </citation>
    <scope>NUCLEOTIDE SEQUENCE [LARGE SCALE GENOMIC DNA]</scope>
    <source>
        <strain evidence="2 3">YS-16</strain>
    </source>
</reference>
<keyword evidence="2" id="KW-0808">Transferase</keyword>
<dbReference type="RefSeq" id="WP_146307512.1">
    <property type="nucleotide sequence ID" value="NZ_VOHS01000038.1"/>
</dbReference>
<accession>A0A5C6LQR6</accession>
<evidence type="ECO:0000259" key="1">
    <source>
        <dbReference type="Pfam" id="PF08242"/>
    </source>
</evidence>
<dbReference type="PANTHER" id="PTHR43861">
    <property type="entry name" value="TRANS-ACONITATE 2-METHYLTRANSFERASE-RELATED"/>
    <property type="match status" value="1"/>
</dbReference>
<gene>
    <name evidence="2" type="ORF">FEF09_24255</name>
</gene>
<dbReference type="EMBL" id="VOHS01000038">
    <property type="protein sequence ID" value="TWV95679.1"/>
    <property type="molecule type" value="Genomic_DNA"/>
</dbReference>
<dbReference type="AlphaFoldDB" id="A0A5C6LQR6"/>
<dbReference type="Proteomes" id="UP000318815">
    <property type="component" value="Unassembled WGS sequence"/>
</dbReference>
<dbReference type="InterPro" id="IPR029063">
    <property type="entry name" value="SAM-dependent_MTases_sf"/>
</dbReference>
<organism evidence="2 3">
    <name type="scientific">Chitinophaga pinensis</name>
    <dbReference type="NCBI Taxonomy" id="79329"/>
    <lineage>
        <taxon>Bacteria</taxon>
        <taxon>Pseudomonadati</taxon>
        <taxon>Bacteroidota</taxon>
        <taxon>Chitinophagia</taxon>
        <taxon>Chitinophagales</taxon>
        <taxon>Chitinophagaceae</taxon>
        <taxon>Chitinophaga</taxon>
    </lineage>
</organism>
<feature type="domain" description="Methyltransferase type 12" evidence="1">
    <location>
        <begin position="25"/>
        <end position="117"/>
    </location>
</feature>
<evidence type="ECO:0000313" key="3">
    <source>
        <dbReference type="Proteomes" id="UP000318815"/>
    </source>
</evidence>
<protein>
    <submittedName>
        <fullName evidence="2">Class I SAM-dependent methyltransferase</fullName>
    </submittedName>
</protein>
<sequence>MKLQEAIQLIQHKDLSVNKPVMWADLGCGSGTFTAALAHYLSAGSTIYAVDKTLSADLQIPAPAGVQVNPQQLDFVKEDLPFPSLDGIMMANALHYVKDQPAFVHKLKEILHPGGILMIVEYDTDIPVPVWVPHPLSFNSLKKLFGAAGYPHIEKTGERPSVYGRANMYASLIKK</sequence>
<dbReference type="SUPFAM" id="SSF53335">
    <property type="entry name" value="S-adenosyl-L-methionine-dependent methyltransferases"/>
    <property type="match status" value="1"/>
</dbReference>
<comment type="caution">
    <text evidence="2">The sequence shown here is derived from an EMBL/GenBank/DDBJ whole genome shotgun (WGS) entry which is preliminary data.</text>
</comment>
<dbReference type="OrthoDB" id="9784101at2"/>
<keyword evidence="3" id="KW-1185">Reference proteome</keyword>
<dbReference type="GO" id="GO:0032259">
    <property type="term" value="P:methylation"/>
    <property type="evidence" value="ECO:0007669"/>
    <property type="project" value="UniProtKB-KW"/>
</dbReference>
<keyword evidence="2" id="KW-0489">Methyltransferase</keyword>
<dbReference type="Gene3D" id="3.40.50.150">
    <property type="entry name" value="Vaccinia Virus protein VP39"/>
    <property type="match status" value="1"/>
</dbReference>
<dbReference type="CDD" id="cd02440">
    <property type="entry name" value="AdoMet_MTases"/>
    <property type="match status" value="1"/>
</dbReference>
<dbReference type="GO" id="GO:0008168">
    <property type="term" value="F:methyltransferase activity"/>
    <property type="evidence" value="ECO:0007669"/>
    <property type="project" value="UniProtKB-KW"/>
</dbReference>
<evidence type="ECO:0000313" key="2">
    <source>
        <dbReference type="EMBL" id="TWV95679.1"/>
    </source>
</evidence>